<evidence type="ECO:0000256" key="7">
    <source>
        <dbReference type="ARBA" id="ARBA00023163"/>
    </source>
</evidence>
<evidence type="ECO:0000313" key="12">
    <source>
        <dbReference type="EMBL" id="KAF5549360.1"/>
    </source>
</evidence>
<dbReference type="GO" id="GO:0016705">
    <property type="term" value="F:oxidoreductase activity, acting on paired donors, with incorporation or reduction of molecular oxygen"/>
    <property type="evidence" value="ECO:0007669"/>
    <property type="project" value="InterPro"/>
</dbReference>
<feature type="compositionally biased region" description="Low complexity" evidence="10">
    <location>
        <begin position="335"/>
        <end position="370"/>
    </location>
</feature>
<keyword evidence="13" id="KW-1185">Reference proteome</keyword>
<dbReference type="InterPro" id="IPR036396">
    <property type="entry name" value="Cyt_P450_sf"/>
</dbReference>
<name>A0A8H5J5T3_9HYPO</name>
<dbReference type="InterPro" id="IPR001138">
    <property type="entry name" value="Zn2Cys6_DnaBD"/>
</dbReference>
<keyword evidence="4 9" id="KW-0408">Iron</keyword>
<evidence type="ECO:0000256" key="10">
    <source>
        <dbReference type="SAM" id="MobiDB-lite"/>
    </source>
</evidence>
<dbReference type="PRINTS" id="PR00463">
    <property type="entry name" value="EP450I"/>
</dbReference>
<dbReference type="InterPro" id="IPR001128">
    <property type="entry name" value="Cyt_P450"/>
</dbReference>
<feature type="region of interest" description="Disordered" evidence="10">
    <location>
        <begin position="266"/>
        <end position="304"/>
    </location>
</feature>
<organism evidence="12 13">
    <name type="scientific">Fusarium mexicanum</name>
    <dbReference type="NCBI Taxonomy" id="751941"/>
    <lineage>
        <taxon>Eukaryota</taxon>
        <taxon>Fungi</taxon>
        <taxon>Dikarya</taxon>
        <taxon>Ascomycota</taxon>
        <taxon>Pezizomycotina</taxon>
        <taxon>Sordariomycetes</taxon>
        <taxon>Hypocreomycetidae</taxon>
        <taxon>Hypocreales</taxon>
        <taxon>Nectriaceae</taxon>
        <taxon>Fusarium</taxon>
        <taxon>Fusarium fujikuroi species complex</taxon>
    </lineage>
</organism>
<dbReference type="GO" id="GO:0003677">
    <property type="term" value="F:DNA binding"/>
    <property type="evidence" value="ECO:0007669"/>
    <property type="project" value="UniProtKB-KW"/>
</dbReference>
<keyword evidence="2 9" id="KW-0349">Heme</keyword>
<comment type="caution">
    <text evidence="12">The sequence shown here is derived from an EMBL/GenBank/DDBJ whole genome shotgun (WGS) entry which is preliminary data.</text>
</comment>
<dbReference type="CDD" id="cd00067">
    <property type="entry name" value="GAL4"/>
    <property type="match status" value="1"/>
</dbReference>
<sequence>MFSTLRQTFGDGDRLLSVEIAPPFDKDRTSMRTACERCRAQKCVSGENGCMLCVAKNRKCEYLVISRPQRRTSSVGSGGAKSRNDDDDDDNDVDNNNTVVSQHKQAHQTRRHKLRSRAQSMRQSSPLSTHLASPKDQPRVETTPQPSLQDNTTENTTTGPGMGLEDAQQLFLDTLFPDSLGQMPSVFPQFDPDFFASMAGPTPTAISQSHASYSGVGVTAEALTAQGDSSKQSNHTSVYSSSSADSLFEYGIDPMDFLMDESRVSTTVAPSGAHDTNRVTTEARPTTTHSSTPSGSVATSTSSSSSCCCMMTAVSIYETMQAQLVWGDPIAGPSTASTPNSTSAGSSYSSGPSWSGSESGSSTRATEATSKSTSPLMTQQTILKRHKIMLLRCNSLLHCSTCWSRPDFVMLIMTMCDRILTSLEAVERFVCSRSDYDRNKVSYNGAIAALDMQGMATPSRAGLEVSSLSRSSQMLQPGVGAWQIDDDDEMELVISLIKSRATRLGNLITMAEGTISANAWPWHERPGAGRWTVTALGSPPPLLSGPASRRPSCCSGYTSVLPGDDTADDHKQHKNNRRHPKALFEKTFSLHLTMASPLLLVGVIGLPVIIVLQWLAAYARTVLKVRRNGHPAIHSGVMIFESVIRSWYPRIPILVPMEKFTLKDPFKKFAKARSDMIVITEASSPNGVAYLFGSPKIFREIGRNGDIFLKPLEKIRYRMLNTFGLQLASAQNGAQHERHKRVVKAVFNNELMENGWYNMRNMWRTLLREERIYPAVANSQTAPIVRDMKETMLKVTLGAIGASWFDIDIPWNPAEESQRNAENDLMPFAETLKVVWDSPFVQTMLPLWFLEWNPSLYLRRAGWAQRSLVTHIKNAQAETRQRIEDMKNTAEVPGRPRKYRNLIDALVDSQNDVEKAERAEKGYVAPNVGLSDKEVQGNIFSFMVTGHETSSHTLTWVLSLLARNTDWQEKLYEEISKVNSISLDEAESVGDAKPLKYFDYEEMANFPLVLAATIESLRLRDLAMQMTRVASRDTTLSYTTWDGDAANPSEAKVHQHTVAIPKGTRVHLDTAAFGVNPFKWEDPQTYNPRRHLRETEDVNGNKKVTVSYEDFIGYSSGSRQCIGKRFAEVTMVCFLAHMIMNFRWEVVPEPGETQEQAKIRASTGSEQFMLTPPAYDLRFIRR</sequence>
<dbReference type="GO" id="GO:0004497">
    <property type="term" value="F:monooxygenase activity"/>
    <property type="evidence" value="ECO:0007669"/>
    <property type="project" value="InterPro"/>
</dbReference>
<dbReference type="PRINTS" id="PR00385">
    <property type="entry name" value="P450"/>
</dbReference>
<feature type="domain" description="Aflatoxin regulatory protein" evidence="11">
    <location>
        <begin position="361"/>
        <end position="428"/>
    </location>
</feature>
<keyword evidence="7" id="KW-0804">Transcription</keyword>
<feature type="region of interest" description="Disordered" evidence="10">
    <location>
        <begin position="335"/>
        <end position="376"/>
    </location>
</feature>
<dbReference type="GO" id="GO:0008270">
    <property type="term" value="F:zinc ion binding"/>
    <property type="evidence" value="ECO:0007669"/>
    <property type="project" value="InterPro"/>
</dbReference>
<dbReference type="GO" id="GO:0000981">
    <property type="term" value="F:DNA-binding transcription factor activity, RNA polymerase II-specific"/>
    <property type="evidence" value="ECO:0007669"/>
    <property type="project" value="InterPro"/>
</dbReference>
<dbReference type="AlphaFoldDB" id="A0A8H5J5T3"/>
<dbReference type="Proteomes" id="UP000522262">
    <property type="component" value="Unassembled WGS sequence"/>
</dbReference>
<reference evidence="12 13" key="1">
    <citation type="submission" date="2020-05" db="EMBL/GenBank/DDBJ databases">
        <title>Identification and distribution of gene clusters putatively required for synthesis of sphingolipid metabolism inhibitors in phylogenetically diverse species of the filamentous fungus Fusarium.</title>
        <authorList>
            <person name="Kim H.-S."/>
            <person name="Busman M."/>
            <person name="Brown D.W."/>
            <person name="Divon H."/>
            <person name="Uhlig S."/>
            <person name="Proctor R.H."/>
        </authorList>
    </citation>
    <scope>NUCLEOTIDE SEQUENCE [LARGE SCALE GENOMIC DNA]</scope>
    <source>
        <strain evidence="12 13">NRRL 53147</strain>
    </source>
</reference>
<dbReference type="GO" id="GO:0045122">
    <property type="term" value="P:aflatoxin biosynthetic process"/>
    <property type="evidence" value="ECO:0007669"/>
    <property type="project" value="InterPro"/>
</dbReference>
<dbReference type="PANTHER" id="PTHR24305:SF166">
    <property type="entry name" value="CYTOCHROME P450 12A4, MITOCHONDRIAL-RELATED"/>
    <property type="match status" value="1"/>
</dbReference>
<dbReference type="Gene3D" id="1.10.630.10">
    <property type="entry name" value="Cytochrome P450"/>
    <property type="match status" value="1"/>
</dbReference>
<comment type="cofactor">
    <cofactor evidence="9">
        <name>heme</name>
        <dbReference type="ChEBI" id="CHEBI:30413"/>
    </cofactor>
</comment>
<evidence type="ECO:0000256" key="8">
    <source>
        <dbReference type="ARBA" id="ARBA00023242"/>
    </source>
</evidence>
<dbReference type="InterPro" id="IPR050121">
    <property type="entry name" value="Cytochrome_P450_monoxygenase"/>
</dbReference>
<evidence type="ECO:0000259" key="11">
    <source>
        <dbReference type="Pfam" id="PF08493"/>
    </source>
</evidence>
<dbReference type="InterPro" id="IPR013700">
    <property type="entry name" value="AflR"/>
</dbReference>
<evidence type="ECO:0000313" key="13">
    <source>
        <dbReference type="Proteomes" id="UP000522262"/>
    </source>
</evidence>
<protein>
    <submittedName>
        <fullName evidence="12">Cytochrome P450 3A7</fullName>
    </submittedName>
</protein>
<feature type="binding site" description="axial binding residue" evidence="9">
    <location>
        <position position="1121"/>
    </location>
    <ligand>
        <name>heme</name>
        <dbReference type="ChEBI" id="CHEBI:30413"/>
    </ligand>
    <ligandPart>
        <name>Fe</name>
        <dbReference type="ChEBI" id="CHEBI:18248"/>
    </ligandPart>
</feature>
<accession>A0A8H5J5T3</accession>
<proteinExistence type="inferred from homology"/>
<feature type="compositionally biased region" description="Basic residues" evidence="10">
    <location>
        <begin position="104"/>
        <end position="116"/>
    </location>
</feature>
<dbReference type="GO" id="GO:0020037">
    <property type="term" value="F:heme binding"/>
    <property type="evidence" value="ECO:0007669"/>
    <property type="project" value="InterPro"/>
</dbReference>
<dbReference type="Pfam" id="PF00067">
    <property type="entry name" value="p450"/>
    <property type="match status" value="2"/>
</dbReference>
<evidence type="ECO:0000256" key="2">
    <source>
        <dbReference type="ARBA" id="ARBA00022617"/>
    </source>
</evidence>
<evidence type="ECO:0000256" key="4">
    <source>
        <dbReference type="ARBA" id="ARBA00023004"/>
    </source>
</evidence>
<dbReference type="EMBL" id="JAAOAM010000090">
    <property type="protein sequence ID" value="KAF5549360.1"/>
    <property type="molecule type" value="Genomic_DNA"/>
</dbReference>
<comment type="similarity">
    <text evidence="1">Belongs to the cytochrome P450 family.</text>
</comment>
<evidence type="ECO:0000256" key="6">
    <source>
        <dbReference type="ARBA" id="ARBA00023125"/>
    </source>
</evidence>
<evidence type="ECO:0000256" key="3">
    <source>
        <dbReference type="ARBA" id="ARBA00022723"/>
    </source>
</evidence>
<keyword evidence="8" id="KW-0539">Nucleus</keyword>
<keyword evidence="3 9" id="KW-0479">Metal-binding</keyword>
<dbReference type="Pfam" id="PF08493">
    <property type="entry name" value="AflR"/>
    <property type="match status" value="1"/>
</dbReference>
<feature type="compositionally biased region" description="Low complexity" evidence="10">
    <location>
        <begin position="285"/>
        <end position="304"/>
    </location>
</feature>
<keyword evidence="6" id="KW-0238">DNA-binding</keyword>
<evidence type="ECO:0000256" key="9">
    <source>
        <dbReference type="PIRSR" id="PIRSR602401-1"/>
    </source>
</evidence>
<keyword evidence="5" id="KW-0805">Transcription regulation</keyword>
<dbReference type="GO" id="GO:0005506">
    <property type="term" value="F:iron ion binding"/>
    <property type="evidence" value="ECO:0007669"/>
    <property type="project" value="InterPro"/>
</dbReference>
<dbReference type="SUPFAM" id="SSF48264">
    <property type="entry name" value="Cytochrome P450"/>
    <property type="match status" value="1"/>
</dbReference>
<gene>
    <name evidence="12" type="ORF">FMEXI_4347</name>
</gene>
<dbReference type="PANTHER" id="PTHR24305">
    <property type="entry name" value="CYTOCHROME P450"/>
    <property type="match status" value="1"/>
</dbReference>
<evidence type="ECO:0000256" key="5">
    <source>
        <dbReference type="ARBA" id="ARBA00023015"/>
    </source>
</evidence>
<evidence type="ECO:0000256" key="1">
    <source>
        <dbReference type="ARBA" id="ARBA00010617"/>
    </source>
</evidence>
<feature type="compositionally biased region" description="Polar residues" evidence="10">
    <location>
        <begin position="117"/>
        <end position="131"/>
    </location>
</feature>
<dbReference type="InterPro" id="IPR002401">
    <property type="entry name" value="Cyt_P450_E_grp-I"/>
</dbReference>
<feature type="compositionally biased region" description="Polar residues" evidence="10">
    <location>
        <begin position="140"/>
        <end position="159"/>
    </location>
</feature>
<feature type="region of interest" description="Disordered" evidence="10">
    <location>
        <begin position="68"/>
        <end position="164"/>
    </location>
</feature>
<dbReference type="GO" id="GO:0005634">
    <property type="term" value="C:nucleus"/>
    <property type="evidence" value="ECO:0007669"/>
    <property type="project" value="InterPro"/>
</dbReference>